<keyword evidence="4" id="KW-1185">Reference proteome</keyword>
<name>A0AAD9XAU7_9ROSI</name>
<organism evidence="3 4">
    <name type="scientific">Dipteronia dyeriana</name>
    <dbReference type="NCBI Taxonomy" id="168575"/>
    <lineage>
        <taxon>Eukaryota</taxon>
        <taxon>Viridiplantae</taxon>
        <taxon>Streptophyta</taxon>
        <taxon>Embryophyta</taxon>
        <taxon>Tracheophyta</taxon>
        <taxon>Spermatophyta</taxon>
        <taxon>Magnoliopsida</taxon>
        <taxon>eudicotyledons</taxon>
        <taxon>Gunneridae</taxon>
        <taxon>Pentapetalae</taxon>
        <taxon>rosids</taxon>
        <taxon>malvids</taxon>
        <taxon>Sapindales</taxon>
        <taxon>Sapindaceae</taxon>
        <taxon>Hippocastanoideae</taxon>
        <taxon>Acereae</taxon>
        <taxon>Dipteronia</taxon>
    </lineage>
</organism>
<dbReference type="Proteomes" id="UP001280121">
    <property type="component" value="Unassembled WGS sequence"/>
</dbReference>
<dbReference type="InterPro" id="IPR001220">
    <property type="entry name" value="Legume_lectin_dom"/>
</dbReference>
<dbReference type="EMBL" id="JANJYI010000003">
    <property type="protein sequence ID" value="KAK2656100.1"/>
    <property type="molecule type" value="Genomic_DNA"/>
</dbReference>
<gene>
    <name evidence="3" type="ORF">Ddye_009152</name>
</gene>
<dbReference type="SUPFAM" id="SSF49899">
    <property type="entry name" value="Concanavalin A-like lectins/glucanases"/>
    <property type="match status" value="1"/>
</dbReference>
<protein>
    <recommendedName>
        <fullName evidence="2">Legume lectin domain-containing protein</fullName>
    </recommendedName>
</protein>
<evidence type="ECO:0000313" key="4">
    <source>
        <dbReference type="Proteomes" id="UP001280121"/>
    </source>
</evidence>
<dbReference type="InterPro" id="IPR013320">
    <property type="entry name" value="ConA-like_dom_sf"/>
</dbReference>
<reference evidence="3" key="1">
    <citation type="journal article" date="2023" name="Plant J.">
        <title>Genome sequences and population genomics provide insights into the demographic history, inbreeding, and mutation load of two 'living fossil' tree species of Dipteronia.</title>
        <authorList>
            <person name="Feng Y."/>
            <person name="Comes H.P."/>
            <person name="Chen J."/>
            <person name="Zhu S."/>
            <person name="Lu R."/>
            <person name="Zhang X."/>
            <person name="Li P."/>
            <person name="Qiu J."/>
            <person name="Olsen K.M."/>
            <person name="Qiu Y."/>
        </authorList>
    </citation>
    <scope>NUCLEOTIDE SEQUENCE</scope>
    <source>
        <strain evidence="3">KIB01</strain>
    </source>
</reference>
<dbReference type="GO" id="GO:0030246">
    <property type="term" value="F:carbohydrate binding"/>
    <property type="evidence" value="ECO:0007669"/>
    <property type="project" value="UniProtKB-KW"/>
</dbReference>
<evidence type="ECO:0000256" key="1">
    <source>
        <dbReference type="ARBA" id="ARBA00022734"/>
    </source>
</evidence>
<dbReference type="Gene3D" id="2.60.120.200">
    <property type="match status" value="1"/>
</dbReference>
<evidence type="ECO:0000259" key="2">
    <source>
        <dbReference type="Pfam" id="PF00139"/>
    </source>
</evidence>
<accession>A0AAD9XAU7</accession>
<evidence type="ECO:0000313" key="3">
    <source>
        <dbReference type="EMBL" id="KAK2656100.1"/>
    </source>
</evidence>
<proteinExistence type="predicted"/>
<sequence>MSLSFSTIPSAVGTITDGTNDSNQFSFGRTYHPRKLTMKPSSNSTTLSSFSTSFVFSVLPEIASSPGFGLCFVLTNFWPEIASTTTVIVIRTTSISVKAVDRRKFICEVETVECNGEIVRF</sequence>
<dbReference type="AlphaFoldDB" id="A0AAD9XAU7"/>
<comment type="caution">
    <text evidence="3">The sequence shown here is derived from an EMBL/GenBank/DDBJ whole genome shotgun (WGS) entry which is preliminary data.</text>
</comment>
<feature type="domain" description="Legume lectin" evidence="2">
    <location>
        <begin position="19"/>
        <end position="79"/>
    </location>
</feature>
<keyword evidence="1" id="KW-0430">Lectin</keyword>
<dbReference type="Pfam" id="PF00139">
    <property type="entry name" value="Lectin_legB"/>
    <property type="match status" value="1"/>
</dbReference>